<dbReference type="Proteomes" id="UP000485058">
    <property type="component" value="Unassembled WGS sequence"/>
</dbReference>
<evidence type="ECO:0000313" key="2">
    <source>
        <dbReference type="Proteomes" id="UP000485058"/>
    </source>
</evidence>
<dbReference type="EMBL" id="BLLF01000937">
    <property type="protein sequence ID" value="GFH16047.1"/>
    <property type="molecule type" value="Genomic_DNA"/>
</dbReference>
<feature type="non-terminal residue" evidence="1">
    <location>
        <position position="1"/>
    </location>
</feature>
<accession>A0A699Z0M0</accession>
<evidence type="ECO:0000313" key="1">
    <source>
        <dbReference type="EMBL" id="GFH16047.1"/>
    </source>
</evidence>
<keyword evidence="2" id="KW-1185">Reference proteome</keyword>
<dbReference type="AlphaFoldDB" id="A0A699Z0M0"/>
<organism evidence="1 2">
    <name type="scientific">Haematococcus lacustris</name>
    <name type="common">Green alga</name>
    <name type="synonym">Haematococcus pluvialis</name>
    <dbReference type="NCBI Taxonomy" id="44745"/>
    <lineage>
        <taxon>Eukaryota</taxon>
        <taxon>Viridiplantae</taxon>
        <taxon>Chlorophyta</taxon>
        <taxon>core chlorophytes</taxon>
        <taxon>Chlorophyceae</taxon>
        <taxon>CS clade</taxon>
        <taxon>Chlamydomonadales</taxon>
        <taxon>Haematococcaceae</taxon>
        <taxon>Haematococcus</taxon>
    </lineage>
</organism>
<gene>
    <name evidence="1" type="ORF">HaLaN_12393</name>
</gene>
<proteinExistence type="predicted"/>
<reference evidence="1 2" key="1">
    <citation type="submission" date="2020-02" db="EMBL/GenBank/DDBJ databases">
        <title>Draft genome sequence of Haematococcus lacustris strain NIES-144.</title>
        <authorList>
            <person name="Morimoto D."/>
            <person name="Nakagawa S."/>
            <person name="Yoshida T."/>
            <person name="Sawayama S."/>
        </authorList>
    </citation>
    <scope>NUCLEOTIDE SEQUENCE [LARGE SCALE GENOMIC DNA]</scope>
    <source>
        <strain evidence="1 2">NIES-144</strain>
    </source>
</reference>
<name>A0A699Z0M0_HAELA</name>
<sequence>ATIAADGAVRPPPRPSGIAKSVTVGTLLREEGPAPLNHMWRILIKTGIAPPGITGAEDDDKLPAAAGVVGGAL</sequence>
<protein>
    <submittedName>
        <fullName evidence="1">Uncharacterized protein</fullName>
    </submittedName>
</protein>
<feature type="non-terminal residue" evidence="1">
    <location>
        <position position="73"/>
    </location>
</feature>
<comment type="caution">
    <text evidence="1">The sequence shown here is derived from an EMBL/GenBank/DDBJ whole genome shotgun (WGS) entry which is preliminary data.</text>
</comment>